<protein>
    <submittedName>
        <fullName evidence="1">Uncharacterized protein</fullName>
    </submittedName>
</protein>
<reference evidence="1" key="1">
    <citation type="submission" date="2020-10" db="EMBL/GenBank/DDBJ databases">
        <authorList>
            <person name="Gilroy R."/>
        </authorList>
    </citation>
    <scope>NUCLEOTIDE SEQUENCE</scope>
    <source>
        <strain evidence="1">G3-8215</strain>
    </source>
</reference>
<evidence type="ECO:0000313" key="2">
    <source>
        <dbReference type="Proteomes" id="UP000725002"/>
    </source>
</evidence>
<reference evidence="1" key="2">
    <citation type="journal article" date="2021" name="PeerJ">
        <title>Extensive microbial diversity within the chicken gut microbiome revealed by metagenomics and culture.</title>
        <authorList>
            <person name="Gilroy R."/>
            <person name="Ravi A."/>
            <person name="Getino M."/>
            <person name="Pursley I."/>
            <person name="Horton D.L."/>
            <person name="Alikhan N.F."/>
            <person name="Baker D."/>
            <person name="Gharbi K."/>
            <person name="Hall N."/>
            <person name="Watson M."/>
            <person name="Adriaenssens E.M."/>
            <person name="Foster-Nyarko E."/>
            <person name="Jarju S."/>
            <person name="Secka A."/>
            <person name="Antonio M."/>
            <person name="Oren A."/>
            <person name="Chaudhuri R.R."/>
            <person name="La Ragione R."/>
            <person name="Hildebrand F."/>
            <person name="Pallen M.J."/>
        </authorList>
    </citation>
    <scope>NUCLEOTIDE SEQUENCE</scope>
    <source>
        <strain evidence="1">G3-8215</strain>
    </source>
</reference>
<dbReference type="Gene3D" id="3.30.70.120">
    <property type="match status" value="1"/>
</dbReference>
<dbReference type="AlphaFoldDB" id="A0A940DSU3"/>
<dbReference type="Pfam" id="PF00543">
    <property type="entry name" value="P-II"/>
    <property type="match status" value="1"/>
</dbReference>
<dbReference type="GO" id="GO:0006808">
    <property type="term" value="P:regulation of nitrogen utilization"/>
    <property type="evidence" value="ECO:0007669"/>
    <property type="project" value="InterPro"/>
</dbReference>
<dbReference type="GO" id="GO:0030234">
    <property type="term" value="F:enzyme regulator activity"/>
    <property type="evidence" value="ECO:0007669"/>
    <property type="project" value="InterPro"/>
</dbReference>
<sequence length="97" mass="10787">MKAVFIAYNQAYYTEIVELLEANGCRGYTMWEDIQGRGSETGEPHLGNHAWPTLNNAVLTFVDDGKVDAILDGIREKDALTPELGIKAFVWAAERSL</sequence>
<dbReference type="InterPro" id="IPR011322">
    <property type="entry name" value="N-reg_PII-like_a/b"/>
</dbReference>
<accession>A0A940DSU3</accession>
<dbReference type="InterPro" id="IPR002187">
    <property type="entry name" value="N-reg_PII"/>
</dbReference>
<dbReference type="EMBL" id="JADILV010000062">
    <property type="protein sequence ID" value="MBO8484258.1"/>
    <property type="molecule type" value="Genomic_DNA"/>
</dbReference>
<gene>
    <name evidence="1" type="ORF">IAB75_09125</name>
</gene>
<proteinExistence type="predicted"/>
<name>A0A940DSU3_9BACT</name>
<dbReference type="Proteomes" id="UP000725002">
    <property type="component" value="Unassembled WGS sequence"/>
</dbReference>
<dbReference type="InterPro" id="IPR015867">
    <property type="entry name" value="N-reg_PII/ATP_PRibTrfase_C"/>
</dbReference>
<dbReference type="NCBIfam" id="NF045581">
    <property type="entry name" value="PG0541_fam"/>
    <property type="match status" value="1"/>
</dbReference>
<comment type="caution">
    <text evidence="1">The sequence shown here is derived from an EMBL/GenBank/DDBJ whole genome shotgun (WGS) entry which is preliminary data.</text>
</comment>
<organism evidence="1 2">
    <name type="scientific">Candidatus Cryptobacteroides avicola</name>
    <dbReference type="NCBI Taxonomy" id="2840757"/>
    <lineage>
        <taxon>Bacteria</taxon>
        <taxon>Pseudomonadati</taxon>
        <taxon>Bacteroidota</taxon>
        <taxon>Bacteroidia</taxon>
        <taxon>Bacteroidales</taxon>
        <taxon>Candidatus Cryptobacteroides</taxon>
    </lineage>
</organism>
<evidence type="ECO:0000313" key="1">
    <source>
        <dbReference type="EMBL" id="MBO8484258.1"/>
    </source>
</evidence>
<dbReference type="SUPFAM" id="SSF54913">
    <property type="entry name" value="GlnB-like"/>
    <property type="match status" value="1"/>
</dbReference>